<organism evidence="2 3">
    <name type="scientific">Theileria orientalis</name>
    <dbReference type="NCBI Taxonomy" id="68886"/>
    <lineage>
        <taxon>Eukaryota</taxon>
        <taxon>Sar</taxon>
        <taxon>Alveolata</taxon>
        <taxon>Apicomplexa</taxon>
        <taxon>Aconoidasida</taxon>
        <taxon>Piroplasmida</taxon>
        <taxon>Theileriidae</taxon>
        <taxon>Theileria</taxon>
    </lineage>
</organism>
<dbReference type="AlphaFoldDB" id="A0A976M829"/>
<dbReference type="EMBL" id="CP056068">
    <property type="protein sequence ID" value="UKJ90284.2"/>
    <property type="molecule type" value="Genomic_DNA"/>
</dbReference>
<proteinExistence type="predicted"/>
<dbReference type="OrthoDB" id="1928736at2759"/>
<feature type="region of interest" description="Disordered" evidence="1">
    <location>
        <begin position="156"/>
        <end position="227"/>
    </location>
</feature>
<feature type="compositionally biased region" description="Low complexity" evidence="1">
    <location>
        <begin position="707"/>
        <end position="716"/>
    </location>
</feature>
<dbReference type="Proteomes" id="UP000244803">
    <property type="component" value="Chromosome 2"/>
</dbReference>
<evidence type="ECO:0000313" key="3">
    <source>
        <dbReference type="Proteomes" id="UP000244803"/>
    </source>
</evidence>
<evidence type="ECO:0000313" key="2">
    <source>
        <dbReference type="EMBL" id="UKJ90284.2"/>
    </source>
</evidence>
<gene>
    <name evidence="2" type="ORF">MACJ_001216</name>
</gene>
<evidence type="ECO:0000256" key="1">
    <source>
        <dbReference type="SAM" id="MobiDB-lite"/>
    </source>
</evidence>
<feature type="compositionally biased region" description="Basic and acidic residues" evidence="1">
    <location>
        <begin position="161"/>
        <end position="171"/>
    </location>
</feature>
<reference evidence="2" key="1">
    <citation type="submission" date="2022-07" db="EMBL/GenBank/DDBJ databases">
        <title>Evaluation of T. orientalis genome assembly methods using nanopore sequencing and analysis of variation between genomes.</title>
        <authorList>
            <person name="Yam J."/>
            <person name="Micallef M.L."/>
            <person name="Liu M."/>
            <person name="Djordjevic S.P."/>
            <person name="Bogema D.R."/>
            <person name="Jenkins C."/>
        </authorList>
    </citation>
    <scope>NUCLEOTIDE SEQUENCE</scope>
    <source>
        <strain evidence="2">Fish Creek</strain>
    </source>
</reference>
<feature type="compositionally biased region" description="Polar residues" evidence="1">
    <location>
        <begin position="634"/>
        <end position="654"/>
    </location>
</feature>
<name>A0A976M829_THEOR</name>
<feature type="compositionally biased region" description="Polar residues" evidence="1">
    <location>
        <begin position="191"/>
        <end position="205"/>
    </location>
</feature>
<protein>
    <submittedName>
        <fullName evidence="2">Uncharacterized protein</fullName>
    </submittedName>
</protein>
<accession>A0A976M829</accession>
<sequence length="716" mass="80844">MHGIRLPDPMIAGYQPYIDIEPRMIPSTNRSRLDNVESSRDNSPRNRLNYDLSEDSVSALRLNKYVPQTHALGRNVYSSKAVTRSNTAENSPNIKNSNLTRVTGSIYNQDFEGRSINYESMNSELNSTILSNYTEGISSVDSFEYKYYRSNDPDELSEANYNDKHGRESKNHPARHTRRQITEKNSRPSKDSINNHNNKHSNQISKLPIGKPTSNVDTISSGGPNDNSQFYQLTKDELCRGLGSIGLALSKVFSLTGKSVLYLCSSITDNTEGLFETEKNKTDRVADLHTRSYTNHPTCSCSINSNKDYRSMPDLHINYETHCQSKGGRHKYTNGKNNAIFYDKKPEPCAKYIKNCTYTDDIHLLGRERAQMTPNNQESYYRNVNYNKPIDYDRKYANHTGYYNKVNLYENFKIQYDEDLDDPNGNSIPKNGYEHNYPREGQANKNLYRDRELSRGDRMVERAVNNRFPNGYSIDEILNRPKCNVKIPEPSIGLSNLSNHDIRTIQSNNGVQKAVVNTTNRRTMEFSKDNLNAHGCDKLRTVELAERTTKNTLEVTTFGKPCVSAYGANTIESENAANAMPKLGMSDGEITSSYKSPAETEVKYLRTEVREQMSLKGDLLVTHNDQNTDEVDNTSRSFSSAINTDSNSQSNYSVTKSVGRISIEDGSSNKSMDKISIAEYDSDKSVDTMSIGENESKGGSKKKGKKGMFSFGKKSK</sequence>
<feature type="region of interest" description="Disordered" evidence="1">
    <location>
        <begin position="624"/>
        <end position="654"/>
    </location>
</feature>
<feature type="compositionally biased region" description="Polar residues" evidence="1">
    <location>
        <begin position="212"/>
        <end position="227"/>
    </location>
</feature>
<feature type="region of interest" description="Disordered" evidence="1">
    <location>
        <begin position="682"/>
        <end position="716"/>
    </location>
</feature>
<feature type="compositionally biased region" description="Basic and acidic residues" evidence="1">
    <location>
        <begin position="31"/>
        <end position="44"/>
    </location>
</feature>
<feature type="region of interest" description="Disordered" evidence="1">
    <location>
        <begin position="29"/>
        <end position="49"/>
    </location>
</feature>
<feature type="compositionally biased region" description="Basic and acidic residues" evidence="1">
    <location>
        <begin position="180"/>
        <end position="190"/>
    </location>
</feature>